<feature type="compositionally biased region" description="Low complexity" evidence="1">
    <location>
        <begin position="391"/>
        <end position="407"/>
    </location>
</feature>
<sequence>MASPELAIAKAALSATLFRADPTSLSRPAVDAFFNQLSTTLARCSRPYVQKCKQWIVENIAPSNARTTALAKYSLALSKNQQDDGQRPSVKRRRLHLLYVLNDVFFQVVVRNGDKKFGLRWEVVLPALVASAADFEMCPKHIQKIQNLIGIWEQKQYFSLELIARLKEAATNGGNVDVDTQPFSENSIKLSKDTPYVLPSFHGDSSTPWYDLPAATWLPHITPNSAKPMIPSLICPIQFAPGPADKALASAVQTLIADVDRMFSKEASWREDPHADINELGERVVLDEITKEIIDGDTYYGWSRPFCARMKERAKRGGRGVSPGRRSRSRSSRWESRSPGSRSASPPAFKRRRFSSSSRSRSRSRRRDQSYSRSPNRGRQPSTSNRRRSYSRSASPVQRGISSQPRGRSPPPSFQSSDRQPSQPPFAHPPPNMPPMPLMPPMGAFPVPPPRPPGHTGPWPPPPPPLPMEGGATQNWFPNPPMMPPMMGGRGPSGQSQVPLPPPPPPPSGYQGYQDGYGRGRGNVGYRGRGRGAYSRGYRGN</sequence>
<dbReference type="OrthoDB" id="21470at2759"/>
<evidence type="ECO:0000313" key="4">
    <source>
        <dbReference type="Proteomes" id="UP000028524"/>
    </source>
</evidence>
<evidence type="ECO:0000313" key="3">
    <source>
        <dbReference type="EMBL" id="KFA62852.1"/>
    </source>
</evidence>
<dbReference type="AlphaFoldDB" id="A0A084QFW7"/>
<dbReference type="HOGENOM" id="CLU_021915_1_0_1"/>
<accession>A0A084QFW7</accession>
<evidence type="ECO:0000259" key="2">
    <source>
        <dbReference type="PROSITE" id="PS51391"/>
    </source>
</evidence>
<dbReference type="InterPro" id="IPR008942">
    <property type="entry name" value="ENTH_VHS"/>
</dbReference>
<dbReference type="STRING" id="1283841.A0A084QFW7"/>
<dbReference type="Gene3D" id="1.25.40.90">
    <property type="match status" value="1"/>
</dbReference>
<dbReference type="PANTHER" id="PTHR12323:SF0">
    <property type="entry name" value="CALCIUM HOMEOSTASIS ENDOPLASMIC RETICULUM PROTEIN"/>
    <property type="match status" value="1"/>
</dbReference>
<dbReference type="Pfam" id="PF04818">
    <property type="entry name" value="CID"/>
    <property type="match status" value="1"/>
</dbReference>
<organism evidence="3 4">
    <name type="scientific">Stachybotrys chlorohalonatus (strain IBT 40285)</name>
    <dbReference type="NCBI Taxonomy" id="1283841"/>
    <lineage>
        <taxon>Eukaryota</taxon>
        <taxon>Fungi</taxon>
        <taxon>Dikarya</taxon>
        <taxon>Ascomycota</taxon>
        <taxon>Pezizomycotina</taxon>
        <taxon>Sordariomycetes</taxon>
        <taxon>Hypocreomycetidae</taxon>
        <taxon>Hypocreales</taxon>
        <taxon>Stachybotryaceae</taxon>
        <taxon>Stachybotrys</taxon>
    </lineage>
</organism>
<proteinExistence type="predicted"/>
<protein>
    <recommendedName>
        <fullName evidence="2">CID domain-containing protein</fullName>
    </recommendedName>
</protein>
<dbReference type="OMA" id="NYQGQWP"/>
<feature type="domain" description="CID" evidence="2">
    <location>
        <begin position="22"/>
        <end position="174"/>
    </location>
</feature>
<feature type="compositionally biased region" description="Pro residues" evidence="1">
    <location>
        <begin position="446"/>
        <end position="467"/>
    </location>
</feature>
<gene>
    <name evidence="3" type="ORF">S40285_02248</name>
</gene>
<dbReference type="InParanoid" id="A0A084QFW7"/>
<feature type="region of interest" description="Disordered" evidence="1">
    <location>
        <begin position="313"/>
        <end position="541"/>
    </location>
</feature>
<feature type="compositionally biased region" description="Gly residues" evidence="1">
    <location>
        <begin position="515"/>
        <end position="527"/>
    </location>
</feature>
<feature type="compositionally biased region" description="Pro residues" evidence="1">
    <location>
        <begin position="422"/>
        <end position="440"/>
    </location>
</feature>
<name>A0A084QFW7_STAC4</name>
<feature type="compositionally biased region" description="Basic residues" evidence="1">
    <location>
        <begin position="349"/>
        <end position="366"/>
    </location>
</feature>
<dbReference type="GO" id="GO:0006874">
    <property type="term" value="P:intracellular calcium ion homeostasis"/>
    <property type="evidence" value="ECO:0007669"/>
    <property type="project" value="TreeGrafter"/>
</dbReference>
<keyword evidence="4" id="KW-1185">Reference proteome</keyword>
<reference evidence="3 4" key="1">
    <citation type="journal article" date="2014" name="BMC Genomics">
        <title>Comparative genome sequencing reveals chemotype-specific gene clusters in the toxigenic black mold Stachybotrys.</title>
        <authorList>
            <person name="Semeiks J."/>
            <person name="Borek D."/>
            <person name="Otwinowski Z."/>
            <person name="Grishin N.V."/>
        </authorList>
    </citation>
    <scope>NUCLEOTIDE SEQUENCE [LARGE SCALE GENOMIC DNA]</scope>
    <source>
        <strain evidence="3 4">IBT 40285</strain>
    </source>
</reference>
<dbReference type="EMBL" id="KL660774">
    <property type="protein sequence ID" value="KFA62852.1"/>
    <property type="molecule type" value="Genomic_DNA"/>
</dbReference>
<evidence type="ECO:0000256" key="1">
    <source>
        <dbReference type="SAM" id="MobiDB-lite"/>
    </source>
</evidence>
<dbReference type="PANTHER" id="PTHR12323">
    <property type="entry name" value="SR-RELATED CTD ASSOCIATED FACTOR 6"/>
    <property type="match status" value="1"/>
</dbReference>
<dbReference type="InterPro" id="IPR006569">
    <property type="entry name" value="CID_dom"/>
</dbReference>
<feature type="compositionally biased region" description="Low complexity" evidence="1">
    <location>
        <begin position="337"/>
        <end position="348"/>
    </location>
</feature>
<dbReference type="Proteomes" id="UP000028524">
    <property type="component" value="Unassembled WGS sequence"/>
</dbReference>
<dbReference type="GO" id="GO:0048471">
    <property type="term" value="C:perinuclear region of cytoplasm"/>
    <property type="evidence" value="ECO:0007669"/>
    <property type="project" value="TreeGrafter"/>
</dbReference>
<feature type="compositionally biased region" description="Pro residues" evidence="1">
    <location>
        <begin position="499"/>
        <end position="508"/>
    </location>
</feature>
<feature type="compositionally biased region" description="Low complexity" evidence="1">
    <location>
        <begin position="532"/>
        <end position="541"/>
    </location>
</feature>
<dbReference type="PROSITE" id="PS51391">
    <property type="entry name" value="CID"/>
    <property type="match status" value="1"/>
</dbReference>